<dbReference type="EMBL" id="BMAW01082342">
    <property type="protein sequence ID" value="GFU28745.1"/>
    <property type="molecule type" value="Genomic_DNA"/>
</dbReference>
<dbReference type="GO" id="GO:0016020">
    <property type="term" value="C:membrane"/>
    <property type="evidence" value="ECO:0007669"/>
    <property type="project" value="TreeGrafter"/>
</dbReference>
<keyword evidence="3" id="KW-0964">Secreted</keyword>
<reference evidence="11" key="1">
    <citation type="submission" date="2020-08" db="EMBL/GenBank/DDBJ databases">
        <title>Multicomponent nature underlies the extraordinary mechanical properties of spider dragline silk.</title>
        <authorList>
            <person name="Kono N."/>
            <person name="Nakamura H."/>
            <person name="Mori M."/>
            <person name="Yoshida Y."/>
            <person name="Ohtoshi R."/>
            <person name="Malay A.D."/>
            <person name="Moran D.A.P."/>
            <person name="Tomita M."/>
            <person name="Numata K."/>
            <person name="Arakawa K."/>
        </authorList>
    </citation>
    <scope>NUCLEOTIDE SEQUENCE</scope>
</reference>
<dbReference type="InterPro" id="IPR002861">
    <property type="entry name" value="Reeler_dom"/>
</dbReference>
<comment type="similarity">
    <text evidence="2">Belongs to the insect defense protein family.</text>
</comment>
<feature type="domain" description="Reelin" evidence="10">
    <location>
        <begin position="28"/>
        <end position="146"/>
    </location>
</feature>
<dbReference type="GO" id="GO:0045087">
    <property type="term" value="P:innate immune response"/>
    <property type="evidence" value="ECO:0007669"/>
    <property type="project" value="UniProtKB-KW"/>
</dbReference>
<protein>
    <submittedName>
        <fullName evidence="11">Putative reeler</fullName>
    </submittedName>
</protein>
<evidence type="ECO:0000256" key="8">
    <source>
        <dbReference type="ARBA" id="ARBA00023022"/>
    </source>
</evidence>
<dbReference type="InterPro" id="IPR051237">
    <property type="entry name" value="Ferric-chelate_Red/DefProt"/>
</dbReference>
<sequence>MIILSVVVTLFFTRPGRAFPRGAPAEACESLLPRHYGTEPKDSEHSPYSFLASSSHYHYMMDGIQVQLTGPRFKGFLIAAMDPDTHERIGEWYKVKGTSTLPCSAISHADPLPKKRVILLWKPPKDRPKGEVIFVATVLEHYGEYYSGIVAGIPPSQEEEEEDDSYD</sequence>
<keyword evidence="5" id="KW-0399">Innate immunity</keyword>
<evidence type="ECO:0000256" key="7">
    <source>
        <dbReference type="ARBA" id="ARBA00022859"/>
    </source>
</evidence>
<dbReference type="Gene3D" id="2.60.40.4060">
    <property type="entry name" value="Reeler domain"/>
    <property type="match status" value="1"/>
</dbReference>
<proteinExistence type="inferred from homology"/>
<evidence type="ECO:0000256" key="4">
    <source>
        <dbReference type="ARBA" id="ARBA00022529"/>
    </source>
</evidence>
<keyword evidence="7" id="KW-0391">Immunity</keyword>
<keyword evidence="8" id="KW-0044">Antibiotic</keyword>
<comment type="subcellular location">
    <subcellularLocation>
        <location evidence="1">Secreted</location>
    </subcellularLocation>
</comment>
<keyword evidence="6 9" id="KW-0732">Signal</keyword>
<evidence type="ECO:0000259" key="10">
    <source>
        <dbReference type="Pfam" id="PF02014"/>
    </source>
</evidence>
<dbReference type="AlphaFoldDB" id="A0A8X6QNM0"/>
<comment type="caution">
    <text evidence="11">The sequence shown here is derived from an EMBL/GenBank/DDBJ whole genome shotgun (WGS) entry which is preliminary data.</text>
</comment>
<name>A0A8X6QNM0_NEPPI</name>
<feature type="signal peptide" evidence="9">
    <location>
        <begin position="1"/>
        <end position="18"/>
    </location>
</feature>
<evidence type="ECO:0000256" key="1">
    <source>
        <dbReference type="ARBA" id="ARBA00004613"/>
    </source>
</evidence>
<evidence type="ECO:0000313" key="12">
    <source>
        <dbReference type="Proteomes" id="UP000887013"/>
    </source>
</evidence>
<dbReference type="Pfam" id="PF02014">
    <property type="entry name" value="Reeler"/>
    <property type="match status" value="1"/>
</dbReference>
<evidence type="ECO:0000256" key="5">
    <source>
        <dbReference type="ARBA" id="ARBA00022588"/>
    </source>
</evidence>
<accession>A0A8X6QNM0</accession>
<dbReference type="Proteomes" id="UP000887013">
    <property type="component" value="Unassembled WGS sequence"/>
</dbReference>
<organism evidence="11 12">
    <name type="scientific">Nephila pilipes</name>
    <name type="common">Giant wood spider</name>
    <name type="synonym">Nephila maculata</name>
    <dbReference type="NCBI Taxonomy" id="299642"/>
    <lineage>
        <taxon>Eukaryota</taxon>
        <taxon>Metazoa</taxon>
        <taxon>Ecdysozoa</taxon>
        <taxon>Arthropoda</taxon>
        <taxon>Chelicerata</taxon>
        <taxon>Arachnida</taxon>
        <taxon>Araneae</taxon>
        <taxon>Araneomorphae</taxon>
        <taxon>Entelegynae</taxon>
        <taxon>Araneoidea</taxon>
        <taxon>Nephilidae</taxon>
        <taxon>Nephila</taxon>
    </lineage>
</organism>
<dbReference type="PANTHER" id="PTHR45828">
    <property type="entry name" value="CYTOCHROME B561/FERRIC REDUCTASE TRANSMEMBRANE"/>
    <property type="match status" value="1"/>
</dbReference>
<dbReference type="InterPro" id="IPR042307">
    <property type="entry name" value="Reeler_sf"/>
</dbReference>
<evidence type="ECO:0000313" key="11">
    <source>
        <dbReference type="EMBL" id="GFU28745.1"/>
    </source>
</evidence>
<gene>
    <name evidence="11" type="ORF">NPIL_202251</name>
</gene>
<evidence type="ECO:0000256" key="9">
    <source>
        <dbReference type="SAM" id="SignalP"/>
    </source>
</evidence>
<evidence type="ECO:0000256" key="6">
    <source>
        <dbReference type="ARBA" id="ARBA00022729"/>
    </source>
</evidence>
<feature type="chain" id="PRO_5036457568" evidence="9">
    <location>
        <begin position="19"/>
        <end position="167"/>
    </location>
</feature>
<dbReference type="GO" id="GO:0005576">
    <property type="term" value="C:extracellular region"/>
    <property type="evidence" value="ECO:0007669"/>
    <property type="project" value="UniProtKB-SubCell"/>
</dbReference>
<dbReference type="GO" id="GO:0042742">
    <property type="term" value="P:defense response to bacterium"/>
    <property type="evidence" value="ECO:0007669"/>
    <property type="project" value="UniProtKB-KW"/>
</dbReference>
<evidence type="ECO:0000256" key="2">
    <source>
        <dbReference type="ARBA" id="ARBA00008501"/>
    </source>
</evidence>
<dbReference type="CDD" id="cd08544">
    <property type="entry name" value="Reeler"/>
    <property type="match status" value="1"/>
</dbReference>
<dbReference type="OrthoDB" id="6418377at2759"/>
<evidence type="ECO:0000256" key="3">
    <source>
        <dbReference type="ARBA" id="ARBA00022525"/>
    </source>
</evidence>
<keyword evidence="4" id="KW-0929">Antimicrobial</keyword>
<dbReference type="PANTHER" id="PTHR45828:SF9">
    <property type="entry name" value="CELL WALL INTEGRITY AND STRESS RESPONSE COMPONENT 4-LIKE-RELATED"/>
    <property type="match status" value="1"/>
</dbReference>
<keyword evidence="12" id="KW-1185">Reference proteome</keyword>